<dbReference type="Pfam" id="PF00370">
    <property type="entry name" value="FGGY_N"/>
    <property type="match status" value="1"/>
</dbReference>
<evidence type="ECO:0000313" key="4">
    <source>
        <dbReference type="EMBL" id="GAG33760.1"/>
    </source>
</evidence>
<dbReference type="AlphaFoldDB" id="X0WSX0"/>
<feature type="domain" description="Carbohydrate kinase FGGY N-terminal" evidence="3">
    <location>
        <begin position="30"/>
        <end position="148"/>
    </location>
</feature>
<comment type="caution">
    <text evidence="4">The sequence shown here is derived from an EMBL/GenBank/DDBJ whole genome shotgun (WGS) entry which is preliminary data.</text>
</comment>
<dbReference type="Gene3D" id="3.30.420.40">
    <property type="match status" value="2"/>
</dbReference>
<dbReference type="GO" id="GO:0005975">
    <property type="term" value="P:carbohydrate metabolic process"/>
    <property type="evidence" value="ECO:0007669"/>
    <property type="project" value="InterPro"/>
</dbReference>
<dbReference type="InterPro" id="IPR043129">
    <property type="entry name" value="ATPase_NBD"/>
</dbReference>
<evidence type="ECO:0000256" key="1">
    <source>
        <dbReference type="ARBA" id="ARBA00022679"/>
    </source>
</evidence>
<feature type="non-terminal residue" evidence="4">
    <location>
        <position position="1"/>
    </location>
</feature>
<dbReference type="PANTHER" id="PTHR43095:SF5">
    <property type="entry name" value="XYLULOSE KINASE"/>
    <property type="match status" value="1"/>
</dbReference>
<dbReference type="GO" id="GO:0016301">
    <property type="term" value="F:kinase activity"/>
    <property type="evidence" value="ECO:0007669"/>
    <property type="project" value="UniProtKB-KW"/>
</dbReference>
<gene>
    <name evidence="4" type="ORF">S01H1_74050</name>
</gene>
<dbReference type="InterPro" id="IPR050406">
    <property type="entry name" value="FGGY_Carb_Kinase"/>
</dbReference>
<name>X0WSX0_9ZZZZ</name>
<feature type="non-terminal residue" evidence="4">
    <location>
        <position position="240"/>
    </location>
</feature>
<proteinExistence type="predicted"/>
<evidence type="ECO:0000259" key="3">
    <source>
        <dbReference type="Pfam" id="PF00370"/>
    </source>
</evidence>
<dbReference type="SUPFAM" id="SSF53067">
    <property type="entry name" value="Actin-like ATPase domain"/>
    <property type="match status" value="1"/>
</dbReference>
<keyword evidence="1" id="KW-0808">Transferase</keyword>
<evidence type="ECO:0000256" key="2">
    <source>
        <dbReference type="ARBA" id="ARBA00022777"/>
    </source>
</evidence>
<keyword evidence="2" id="KW-0418">Kinase</keyword>
<dbReference type="InterPro" id="IPR018484">
    <property type="entry name" value="FGGY_N"/>
</dbReference>
<accession>X0WSX0</accession>
<sequence length="240" mass="26218">FDSRYMPYTGRMLRQAREQILRQSGSNASYFGSKVLWWKNEFPEVYRRCEKFVFLAGYVAGKMAGLAAEEAFVDQTYLIMTSLVDIANNRWSDELCGLFDIGQEKLPRIVDSSTVIGQLTQSAAEQCGLRSGIPLVAGAGDKPAGYIGAGMVEPGALIDESATFATLSLCVDRYVPDAKYRTLETFPSPVAGQYYPTTVLMGSGATHKWFKDTFGAEEQQEAAAAGVSPYAILDRKAAAL</sequence>
<reference evidence="4" key="1">
    <citation type="journal article" date="2014" name="Front. Microbiol.">
        <title>High frequency of phylogenetically diverse reductive dehalogenase-homologous genes in deep subseafloor sedimentary metagenomes.</title>
        <authorList>
            <person name="Kawai M."/>
            <person name="Futagami T."/>
            <person name="Toyoda A."/>
            <person name="Takaki Y."/>
            <person name="Nishi S."/>
            <person name="Hori S."/>
            <person name="Arai W."/>
            <person name="Tsubouchi T."/>
            <person name="Morono Y."/>
            <person name="Uchiyama I."/>
            <person name="Ito T."/>
            <person name="Fujiyama A."/>
            <person name="Inagaki F."/>
            <person name="Takami H."/>
        </authorList>
    </citation>
    <scope>NUCLEOTIDE SEQUENCE</scope>
    <source>
        <strain evidence="4">Expedition CK06-06</strain>
    </source>
</reference>
<protein>
    <recommendedName>
        <fullName evidence="3">Carbohydrate kinase FGGY N-terminal domain-containing protein</fullName>
    </recommendedName>
</protein>
<dbReference type="PANTHER" id="PTHR43095">
    <property type="entry name" value="SUGAR KINASE"/>
    <property type="match status" value="1"/>
</dbReference>
<dbReference type="EMBL" id="BARS01049508">
    <property type="protein sequence ID" value="GAG33760.1"/>
    <property type="molecule type" value="Genomic_DNA"/>
</dbReference>
<organism evidence="4">
    <name type="scientific">marine sediment metagenome</name>
    <dbReference type="NCBI Taxonomy" id="412755"/>
    <lineage>
        <taxon>unclassified sequences</taxon>
        <taxon>metagenomes</taxon>
        <taxon>ecological metagenomes</taxon>
    </lineage>
</organism>